<sequence>MGAEEEEVEVEKKHALIFTYGTLKKGFSNHGLLQEMMEAGEAKYLGVYRTVEKLPLGTSRGHYERLPVKLVGDEDRDGDGDDDGCSAVVGIGDLLGDFASCVEGVCCGDYGSERHDREADNGEKDGVRGEEEDDVDFADPHGKERGGDGIDGHPDLSEGEVAGSGGVDEGDLAWVGLGGDEGGEGWNNEAMVEFSLLF</sequence>
<evidence type="ECO:0000313" key="2">
    <source>
        <dbReference type="EMBL" id="THG04574.1"/>
    </source>
</evidence>
<comment type="caution">
    <text evidence="2">The sequence shown here is derived from an EMBL/GenBank/DDBJ whole genome shotgun (WGS) entry which is preliminary data.</text>
</comment>
<reference evidence="2 3" key="1">
    <citation type="journal article" date="2018" name="Proc. Natl. Acad. Sci. U.S.A.">
        <title>Draft genome sequence of Camellia sinensis var. sinensis provides insights into the evolution of the tea genome and tea quality.</title>
        <authorList>
            <person name="Wei C."/>
            <person name="Yang H."/>
            <person name="Wang S."/>
            <person name="Zhao J."/>
            <person name="Liu C."/>
            <person name="Gao L."/>
            <person name="Xia E."/>
            <person name="Lu Y."/>
            <person name="Tai Y."/>
            <person name="She G."/>
            <person name="Sun J."/>
            <person name="Cao H."/>
            <person name="Tong W."/>
            <person name="Gao Q."/>
            <person name="Li Y."/>
            <person name="Deng W."/>
            <person name="Jiang X."/>
            <person name="Wang W."/>
            <person name="Chen Q."/>
            <person name="Zhang S."/>
            <person name="Li H."/>
            <person name="Wu J."/>
            <person name="Wang P."/>
            <person name="Li P."/>
            <person name="Shi C."/>
            <person name="Zheng F."/>
            <person name="Jian J."/>
            <person name="Huang B."/>
            <person name="Shan D."/>
            <person name="Shi M."/>
            <person name="Fang C."/>
            <person name="Yue Y."/>
            <person name="Li F."/>
            <person name="Li D."/>
            <person name="Wei S."/>
            <person name="Han B."/>
            <person name="Jiang C."/>
            <person name="Yin Y."/>
            <person name="Xia T."/>
            <person name="Zhang Z."/>
            <person name="Bennetzen J.L."/>
            <person name="Zhao S."/>
            <person name="Wan X."/>
        </authorList>
    </citation>
    <scope>NUCLEOTIDE SEQUENCE [LARGE SCALE GENOMIC DNA]</scope>
    <source>
        <strain evidence="3">cv. Shuchazao</strain>
        <tissue evidence="2">Leaf</tissue>
    </source>
</reference>
<dbReference type="EMBL" id="SDRB02010741">
    <property type="protein sequence ID" value="THG04574.1"/>
    <property type="molecule type" value="Genomic_DNA"/>
</dbReference>
<dbReference type="STRING" id="542762.A0A4S4DPI5"/>
<dbReference type="InterPro" id="IPR036568">
    <property type="entry name" value="GGCT-like_sf"/>
</dbReference>
<dbReference type="Gene3D" id="3.10.490.10">
    <property type="entry name" value="Gamma-glutamyl cyclotransferase-like"/>
    <property type="match status" value="1"/>
</dbReference>
<accession>A0A4S4DPI5</accession>
<evidence type="ECO:0000313" key="3">
    <source>
        <dbReference type="Proteomes" id="UP000306102"/>
    </source>
</evidence>
<keyword evidence="3" id="KW-1185">Reference proteome</keyword>
<protein>
    <submittedName>
        <fullName evidence="2">Uncharacterized protein</fullName>
    </submittedName>
</protein>
<feature type="compositionally biased region" description="Basic and acidic residues" evidence="1">
    <location>
        <begin position="138"/>
        <end position="156"/>
    </location>
</feature>
<feature type="region of interest" description="Disordered" evidence="1">
    <location>
        <begin position="112"/>
        <end position="168"/>
    </location>
</feature>
<organism evidence="2 3">
    <name type="scientific">Camellia sinensis var. sinensis</name>
    <name type="common">China tea</name>
    <dbReference type="NCBI Taxonomy" id="542762"/>
    <lineage>
        <taxon>Eukaryota</taxon>
        <taxon>Viridiplantae</taxon>
        <taxon>Streptophyta</taxon>
        <taxon>Embryophyta</taxon>
        <taxon>Tracheophyta</taxon>
        <taxon>Spermatophyta</taxon>
        <taxon>Magnoliopsida</taxon>
        <taxon>eudicotyledons</taxon>
        <taxon>Gunneridae</taxon>
        <taxon>Pentapetalae</taxon>
        <taxon>asterids</taxon>
        <taxon>Ericales</taxon>
        <taxon>Theaceae</taxon>
        <taxon>Camellia</taxon>
    </lineage>
</organism>
<dbReference type="Proteomes" id="UP000306102">
    <property type="component" value="Unassembled WGS sequence"/>
</dbReference>
<dbReference type="SUPFAM" id="SSF110857">
    <property type="entry name" value="Gamma-glutamyl cyclotransferase-like"/>
    <property type="match status" value="1"/>
</dbReference>
<feature type="compositionally biased region" description="Basic and acidic residues" evidence="1">
    <location>
        <begin position="112"/>
        <end position="129"/>
    </location>
</feature>
<gene>
    <name evidence="2" type="ORF">TEA_028234</name>
</gene>
<evidence type="ECO:0000256" key="1">
    <source>
        <dbReference type="SAM" id="MobiDB-lite"/>
    </source>
</evidence>
<dbReference type="AlphaFoldDB" id="A0A4S4DPI5"/>
<name>A0A4S4DPI5_CAMSN</name>
<proteinExistence type="predicted"/>